<protein>
    <submittedName>
        <fullName evidence="2">M23 family metallopeptidase</fullName>
    </submittedName>
</protein>
<comment type="caution">
    <text evidence="2">The sequence shown here is derived from an EMBL/GenBank/DDBJ whole genome shotgun (WGS) entry which is preliminary data.</text>
</comment>
<dbReference type="AlphaFoldDB" id="A0A6M0Q214"/>
<dbReference type="RefSeq" id="WP_163176972.1">
    <property type="nucleotide sequence ID" value="NZ_JAAIWM010000001.1"/>
</dbReference>
<reference evidence="2 3" key="1">
    <citation type="submission" date="2020-02" db="EMBL/GenBank/DDBJ databases">
        <title>Bacillus aquiflavi sp. nov., isolated from yellow water of strong flavor Chinese baijiu in Yibin region of China.</title>
        <authorList>
            <person name="Xie J."/>
        </authorList>
    </citation>
    <scope>NUCLEOTIDE SEQUENCE [LARGE SCALE GENOMIC DNA]</scope>
    <source>
        <strain evidence="2 3">SA4</strain>
    </source>
</reference>
<keyword evidence="3" id="KW-1185">Reference proteome</keyword>
<dbReference type="SUPFAM" id="SSF51261">
    <property type="entry name" value="Duplicated hybrid motif"/>
    <property type="match status" value="1"/>
</dbReference>
<gene>
    <name evidence="2" type="ORF">G4D63_01480</name>
</gene>
<dbReference type="Pfam" id="PF01551">
    <property type="entry name" value="Peptidase_M23"/>
    <property type="match status" value="1"/>
</dbReference>
<accession>A0A6M0Q214</accession>
<dbReference type="EMBL" id="JAAIWM010000001">
    <property type="protein sequence ID" value="NEY70401.1"/>
    <property type="molecule type" value="Genomic_DNA"/>
</dbReference>
<dbReference type="InterPro" id="IPR011055">
    <property type="entry name" value="Dup_hybrid_motif"/>
</dbReference>
<name>A0A6M0Q214_9BACI</name>
<dbReference type="Gene3D" id="2.70.70.10">
    <property type="entry name" value="Glucose Permease (Domain IIA)"/>
    <property type="match status" value="1"/>
</dbReference>
<sequence length="351" mass="39705">MILLIVLLIVVAGCAKEDEAKKQESKFHQVKTPKLEPFYSFNVTKLNNQSYISLEELSEKGNIKYQFDEINRVLTLIESQMHYRLVYGVPVYEKNLEYVPTQRNHLSIIENKPYISIAFLDKEIEWVVKPEGKSTVKISMGGKKDEIPVSASPTRPTSVEEIISQLSVLENPISGAKVSTIRSHLPGAPRNYRNGTHEGLDFYQYGTNVAINPNTPVYGMGEGKIIRIDHDYRGYSSIEERNKDLSIASNTEVTPEFILDKLRGKQVWVYYPNGILARFAHLDRVAEDLSVGDNVTNETVIGYVGNSGTSGEVLKNSTEYHLHLDLLIYNELFWEGLGNEEVITILTTVFE</sequence>
<dbReference type="CDD" id="cd12797">
    <property type="entry name" value="M23_peptidase"/>
    <property type="match status" value="1"/>
</dbReference>
<evidence type="ECO:0000313" key="3">
    <source>
        <dbReference type="Proteomes" id="UP000481043"/>
    </source>
</evidence>
<dbReference type="InterPro" id="IPR050570">
    <property type="entry name" value="Cell_wall_metabolism_enzyme"/>
</dbReference>
<organism evidence="2 3">
    <name type="scientific">Bacillus mesophilus</name>
    <dbReference type="NCBI Taxonomy" id="1808955"/>
    <lineage>
        <taxon>Bacteria</taxon>
        <taxon>Bacillati</taxon>
        <taxon>Bacillota</taxon>
        <taxon>Bacilli</taxon>
        <taxon>Bacillales</taxon>
        <taxon>Bacillaceae</taxon>
        <taxon>Bacillus</taxon>
    </lineage>
</organism>
<dbReference type="GO" id="GO:0004222">
    <property type="term" value="F:metalloendopeptidase activity"/>
    <property type="evidence" value="ECO:0007669"/>
    <property type="project" value="TreeGrafter"/>
</dbReference>
<dbReference type="Proteomes" id="UP000481043">
    <property type="component" value="Unassembled WGS sequence"/>
</dbReference>
<dbReference type="PANTHER" id="PTHR21666:SF270">
    <property type="entry name" value="MUREIN HYDROLASE ACTIVATOR ENVC"/>
    <property type="match status" value="1"/>
</dbReference>
<dbReference type="PANTHER" id="PTHR21666">
    <property type="entry name" value="PEPTIDASE-RELATED"/>
    <property type="match status" value="1"/>
</dbReference>
<feature type="domain" description="M23ase beta-sheet core" evidence="1">
    <location>
        <begin position="204"/>
        <end position="326"/>
    </location>
</feature>
<evidence type="ECO:0000259" key="1">
    <source>
        <dbReference type="Pfam" id="PF01551"/>
    </source>
</evidence>
<dbReference type="InterPro" id="IPR016047">
    <property type="entry name" value="M23ase_b-sheet_dom"/>
</dbReference>
<proteinExistence type="predicted"/>
<evidence type="ECO:0000313" key="2">
    <source>
        <dbReference type="EMBL" id="NEY70401.1"/>
    </source>
</evidence>